<proteinExistence type="predicted"/>
<keyword evidence="3" id="KW-1185">Reference proteome</keyword>
<reference evidence="2 3" key="1">
    <citation type="journal article" date="2017" name="Elife">
        <title>Extensive horizontal gene transfer in cheese-associated bacteria.</title>
        <authorList>
            <person name="Bonham K.S."/>
            <person name="Wolfe B.E."/>
            <person name="Dutton R.J."/>
        </authorList>
    </citation>
    <scope>NUCLEOTIDE SEQUENCE [LARGE SCALE GENOMIC DNA]</scope>
    <source>
        <strain evidence="2 3">JB196</strain>
    </source>
</reference>
<feature type="domain" description="N-acetyltransferase" evidence="1">
    <location>
        <begin position="2"/>
        <end position="161"/>
    </location>
</feature>
<dbReference type="PROSITE" id="PS51186">
    <property type="entry name" value="GNAT"/>
    <property type="match status" value="1"/>
</dbReference>
<accession>A0A368LIY7</accession>
<dbReference type="RefSeq" id="WP_086960057.1">
    <property type="nucleotide sequence ID" value="NZ_AP018681.1"/>
</dbReference>
<dbReference type="EMBL" id="QPGL01000002">
    <property type="protein sequence ID" value="RCS70648.1"/>
    <property type="molecule type" value="Genomic_DNA"/>
</dbReference>
<dbReference type="GeneID" id="303190157"/>
<protein>
    <submittedName>
        <fullName evidence="2">GNAT family N-acetyltransferase</fullName>
    </submittedName>
</protein>
<dbReference type="AlphaFoldDB" id="A0A368LIY7"/>
<keyword evidence="2" id="KW-0808">Transferase</keyword>
<gene>
    <name evidence="2" type="ORF">CIK83_14625</name>
</gene>
<dbReference type="CDD" id="cd04301">
    <property type="entry name" value="NAT_SF"/>
    <property type="match status" value="1"/>
</dbReference>
<sequence>MVTIEQYTPKKSAQVAPLKVQPEQVQFTISDVLSVIEQLDDHEHPHLILDDGVVVGFFLLDMNYLSNQAFDVEIDSHSAALGIRALLIDETFQGRGIATQALQALPDYLKRAYSEKTAAYLTVNCRNVAAYQCYLKAGFQDTGNLYHGGPVGPQYIMTLSW</sequence>
<dbReference type="GO" id="GO:0016747">
    <property type="term" value="F:acyltransferase activity, transferring groups other than amino-acyl groups"/>
    <property type="evidence" value="ECO:0007669"/>
    <property type="project" value="InterPro"/>
</dbReference>
<name>A0A368LIY7_9VIBR</name>
<evidence type="ECO:0000313" key="2">
    <source>
        <dbReference type="EMBL" id="RCS70648.1"/>
    </source>
</evidence>
<dbReference type="OrthoDB" id="8304386at2"/>
<comment type="caution">
    <text evidence="2">The sequence shown here is derived from an EMBL/GenBank/DDBJ whole genome shotgun (WGS) entry which is preliminary data.</text>
</comment>
<dbReference type="SUPFAM" id="SSF55729">
    <property type="entry name" value="Acyl-CoA N-acyltransferases (Nat)"/>
    <property type="match status" value="1"/>
</dbReference>
<dbReference type="Pfam" id="PF00583">
    <property type="entry name" value="Acetyltransf_1"/>
    <property type="match status" value="1"/>
</dbReference>
<dbReference type="Proteomes" id="UP000252479">
    <property type="component" value="Unassembled WGS sequence"/>
</dbReference>
<dbReference type="InterPro" id="IPR016181">
    <property type="entry name" value="Acyl_CoA_acyltransferase"/>
</dbReference>
<evidence type="ECO:0000259" key="1">
    <source>
        <dbReference type="PROSITE" id="PS51186"/>
    </source>
</evidence>
<dbReference type="Gene3D" id="3.40.630.30">
    <property type="match status" value="1"/>
</dbReference>
<dbReference type="InterPro" id="IPR000182">
    <property type="entry name" value="GNAT_dom"/>
</dbReference>
<evidence type="ECO:0000313" key="3">
    <source>
        <dbReference type="Proteomes" id="UP000252479"/>
    </source>
</evidence>
<organism evidence="2 3">
    <name type="scientific">Vibrio casei</name>
    <dbReference type="NCBI Taxonomy" id="673372"/>
    <lineage>
        <taxon>Bacteria</taxon>
        <taxon>Pseudomonadati</taxon>
        <taxon>Pseudomonadota</taxon>
        <taxon>Gammaproteobacteria</taxon>
        <taxon>Vibrionales</taxon>
        <taxon>Vibrionaceae</taxon>
        <taxon>Vibrio</taxon>
    </lineage>
</organism>